<evidence type="ECO:0000259" key="8">
    <source>
        <dbReference type="PROSITE" id="PS50113"/>
    </source>
</evidence>
<dbReference type="AlphaFoldDB" id="A0A7X0J2G6"/>
<dbReference type="CDD" id="cd00075">
    <property type="entry name" value="HATPase"/>
    <property type="match status" value="1"/>
</dbReference>
<feature type="domain" description="PAC" evidence="8">
    <location>
        <begin position="195"/>
        <end position="249"/>
    </location>
</feature>
<proteinExistence type="predicted"/>
<evidence type="ECO:0000313" key="10">
    <source>
        <dbReference type="Proteomes" id="UP000521017"/>
    </source>
</evidence>
<feature type="domain" description="PAS" evidence="7">
    <location>
        <begin position="377"/>
        <end position="442"/>
    </location>
</feature>
<dbReference type="InterPro" id="IPR013655">
    <property type="entry name" value="PAS_fold_3"/>
</dbReference>
<dbReference type="Pfam" id="PF13426">
    <property type="entry name" value="PAS_9"/>
    <property type="match status" value="1"/>
</dbReference>
<dbReference type="RefSeq" id="WP_184623945.1">
    <property type="nucleotide sequence ID" value="NZ_JACHCC010000003.1"/>
</dbReference>
<dbReference type="InterPro" id="IPR000700">
    <property type="entry name" value="PAS-assoc_C"/>
</dbReference>
<dbReference type="PRINTS" id="PR00344">
    <property type="entry name" value="BCTRLSENSOR"/>
</dbReference>
<accession>A0A7X0J2G6</accession>
<dbReference type="InterPro" id="IPR000014">
    <property type="entry name" value="PAS"/>
</dbReference>
<dbReference type="PROSITE" id="PS50113">
    <property type="entry name" value="PAC"/>
    <property type="match status" value="3"/>
</dbReference>
<keyword evidence="5" id="KW-0418">Kinase</keyword>
<evidence type="ECO:0000259" key="6">
    <source>
        <dbReference type="PROSITE" id="PS50109"/>
    </source>
</evidence>
<dbReference type="SMART" id="SM00387">
    <property type="entry name" value="HATPase_c"/>
    <property type="match status" value="1"/>
</dbReference>
<evidence type="ECO:0000256" key="2">
    <source>
        <dbReference type="ARBA" id="ARBA00012438"/>
    </source>
</evidence>
<feature type="domain" description="PAC" evidence="8">
    <location>
        <begin position="324"/>
        <end position="376"/>
    </location>
</feature>
<dbReference type="SUPFAM" id="SSF55874">
    <property type="entry name" value="ATPase domain of HSP90 chaperone/DNA topoisomerase II/histidine kinase"/>
    <property type="match status" value="1"/>
</dbReference>
<feature type="domain" description="PAS" evidence="7">
    <location>
        <begin position="250"/>
        <end position="320"/>
    </location>
</feature>
<dbReference type="Gene3D" id="3.30.565.10">
    <property type="entry name" value="Histidine kinase-like ATPase, C-terminal domain"/>
    <property type="match status" value="1"/>
</dbReference>
<dbReference type="Pfam" id="PF08447">
    <property type="entry name" value="PAS_3"/>
    <property type="match status" value="1"/>
</dbReference>
<protein>
    <recommendedName>
        <fullName evidence="2">histidine kinase</fullName>
        <ecNumber evidence="2">2.7.13.3</ecNumber>
    </recommendedName>
</protein>
<dbReference type="SUPFAM" id="SSF47384">
    <property type="entry name" value="Homodimeric domain of signal transducing histidine kinase"/>
    <property type="match status" value="1"/>
</dbReference>
<feature type="domain" description="PAC" evidence="8">
    <location>
        <begin position="76"/>
        <end position="128"/>
    </location>
</feature>
<dbReference type="Pfam" id="PF00512">
    <property type="entry name" value="HisKA"/>
    <property type="match status" value="1"/>
</dbReference>
<dbReference type="Gene3D" id="3.30.450.20">
    <property type="entry name" value="PAS domain"/>
    <property type="match status" value="4"/>
</dbReference>
<dbReference type="SMART" id="SM00086">
    <property type="entry name" value="PAC"/>
    <property type="match status" value="4"/>
</dbReference>
<dbReference type="EMBL" id="JACHCC010000003">
    <property type="protein sequence ID" value="MBB6499207.1"/>
    <property type="molecule type" value="Genomic_DNA"/>
</dbReference>
<dbReference type="InterPro" id="IPR013656">
    <property type="entry name" value="PAS_4"/>
</dbReference>
<dbReference type="Gene3D" id="1.10.287.130">
    <property type="match status" value="1"/>
</dbReference>
<organism evidence="9 10">
    <name type="scientific">Pedobacter cryoconitis</name>
    <dbReference type="NCBI Taxonomy" id="188932"/>
    <lineage>
        <taxon>Bacteria</taxon>
        <taxon>Pseudomonadati</taxon>
        <taxon>Bacteroidota</taxon>
        <taxon>Sphingobacteriia</taxon>
        <taxon>Sphingobacteriales</taxon>
        <taxon>Sphingobacteriaceae</taxon>
        <taxon>Pedobacter</taxon>
    </lineage>
</organism>
<dbReference type="CDD" id="cd00082">
    <property type="entry name" value="HisKA"/>
    <property type="match status" value="1"/>
</dbReference>
<dbReference type="InterPro" id="IPR036890">
    <property type="entry name" value="HATPase_C_sf"/>
</dbReference>
<dbReference type="InterPro" id="IPR036097">
    <property type="entry name" value="HisK_dim/P_sf"/>
</dbReference>
<evidence type="ECO:0000259" key="7">
    <source>
        <dbReference type="PROSITE" id="PS50112"/>
    </source>
</evidence>
<dbReference type="EC" id="2.7.13.3" evidence="2"/>
<name>A0A7X0J2G6_9SPHI</name>
<dbReference type="InterPro" id="IPR052162">
    <property type="entry name" value="Sensor_kinase/Photoreceptor"/>
</dbReference>
<dbReference type="NCBIfam" id="TIGR00229">
    <property type="entry name" value="sensory_box"/>
    <property type="match status" value="4"/>
</dbReference>
<comment type="catalytic activity">
    <reaction evidence="1">
        <text>ATP + protein L-histidine = ADP + protein N-phospho-L-histidine.</text>
        <dbReference type="EC" id="2.7.13.3"/>
    </reaction>
</comment>
<feature type="domain" description="Histidine kinase" evidence="6">
    <location>
        <begin position="517"/>
        <end position="734"/>
    </location>
</feature>
<dbReference type="InterPro" id="IPR003594">
    <property type="entry name" value="HATPase_dom"/>
</dbReference>
<dbReference type="GO" id="GO:0000155">
    <property type="term" value="F:phosphorelay sensor kinase activity"/>
    <property type="evidence" value="ECO:0007669"/>
    <property type="project" value="InterPro"/>
</dbReference>
<evidence type="ECO:0000256" key="5">
    <source>
        <dbReference type="ARBA" id="ARBA00022777"/>
    </source>
</evidence>
<dbReference type="PROSITE" id="PS50112">
    <property type="entry name" value="PAS"/>
    <property type="match status" value="2"/>
</dbReference>
<dbReference type="Pfam" id="PF02518">
    <property type="entry name" value="HATPase_c"/>
    <property type="match status" value="1"/>
</dbReference>
<evidence type="ECO:0000256" key="4">
    <source>
        <dbReference type="ARBA" id="ARBA00022679"/>
    </source>
</evidence>
<keyword evidence="3" id="KW-0597">Phosphoprotein</keyword>
<dbReference type="InterPro" id="IPR003661">
    <property type="entry name" value="HisK_dim/P_dom"/>
</dbReference>
<dbReference type="InterPro" id="IPR001610">
    <property type="entry name" value="PAC"/>
</dbReference>
<dbReference type="PANTHER" id="PTHR43304:SF1">
    <property type="entry name" value="PAC DOMAIN-CONTAINING PROTEIN"/>
    <property type="match status" value="1"/>
</dbReference>
<dbReference type="Pfam" id="PF08448">
    <property type="entry name" value="PAS_4"/>
    <property type="match status" value="2"/>
</dbReference>
<dbReference type="FunFam" id="3.30.565.10:FF:000006">
    <property type="entry name" value="Sensor histidine kinase WalK"/>
    <property type="match status" value="1"/>
</dbReference>
<dbReference type="CDD" id="cd00130">
    <property type="entry name" value="PAS"/>
    <property type="match status" value="3"/>
</dbReference>
<sequence length="734" mass="83604">MRFPLDLKNIIAVVPVAMAIVDLEMKFLAVSEKWVATHGHEGIELIEKSYTEVFPHMDEQWWCLLEECLKGKRQQAVKEHRFNRSDGCTSWLRWEARPWLTEEGRIGGLMLYSEDITEKKNISLNEKRFQLFMDYFPGLCWMMDDQNVLKYANKNFLETLNLSEEVLGKKSEEIFGLDIAQSAHANNLEVLRTRQNMEFYQTIRDQQGHLQYFKTYKFPFLDAQGEGNIVGAISFDITKNKQLEEDLYQSDAQFKQAFEHSLIGMALITPEGRWIRANSSLCKILGYTEVELQLLHIQDITHPDDLALSMAYLKDLADGTTENVKVEKRYIHKNGTVIWVVVSVTMLNDSMGNPLHYVSQIEDITKRKEIEEDLYLSEKKYRTIFENVQDVFYQTNQQGLVTEVSPSIEQYSGYLRGQIIGHPVTDFYYYLQDRERIVEILRTEKSVIDFEVRLKTSNEELRYASVNARLIIENGKITGTEGSMRDVTTRKFQENALKALNTELTASNEQKNRLLSIIGHDLRNPISGSLQLLDLTLMGFESTSADELHEYLFMMQQELSHANELLEDLLTWAKSQFNSVSFNPVEVSDIAGLIQKCIQLILPMAQKKGIGISLSVGEGLAVMADRGMLETIIRNLISNAVKFTASGGHILVKAITVGKGVRFSVTDNGQGIPEEKIRELFDKNSNYTTYGTSGEKGTGLGLDLCYDFVLKHGGEITVESEQGVGSTFYFTIPG</sequence>
<dbReference type="InterPro" id="IPR004358">
    <property type="entry name" value="Sig_transdc_His_kin-like_C"/>
</dbReference>
<dbReference type="SUPFAM" id="SSF55785">
    <property type="entry name" value="PYP-like sensor domain (PAS domain)"/>
    <property type="match status" value="4"/>
</dbReference>
<dbReference type="SMART" id="SM00091">
    <property type="entry name" value="PAS"/>
    <property type="match status" value="4"/>
</dbReference>
<dbReference type="InterPro" id="IPR035965">
    <property type="entry name" value="PAS-like_dom_sf"/>
</dbReference>
<dbReference type="Proteomes" id="UP000521017">
    <property type="component" value="Unassembled WGS sequence"/>
</dbReference>
<dbReference type="InterPro" id="IPR005467">
    <property type="entry name" value="His_kinase_dom"/>
</dbReference>
<evidence type="ECO:0000256" key="1">
    <source>
        <dbReference type="ARBA" id="ARBA00000085"/>
    </source>
</evidence>
<comment type="caution">
    <text evidence="9">The sequence shown here is derived from an EMBL/GenBank/DDBJ whole genome shotgun (WGS) entry which is preliminary data.</text>
</comment>
<dbReference type="PROSITE" id="PS50109">
    <property type="entry name" value="HIS_KIN"/>
    <property type="match status" value="1"/>
</dbReference>
<evidence type="ECO:0000313" key="9">
    <source>
        <dbReference type="EMBL" id="MBB6499207.1"/>
    </source>
</evidence>
<evidence type="ECO:0000256" key="3">
    <source>
        <dbReference type="ARBA" id="ARBA00022553"/>
    </source>
</evidence>
<keyword evidence="4" id="KW-0808">Transferase</keyword>
<reference evidence="9 10" key="1">
    <citation type="submission" date="2020-08" db="EMBL/GenBank/DDBJ databases">
        <title>Genomic Encyclopedia of Type Strains, Phase IV (KMG-V): Genome sequencing to study the core and pangenomes of soil and plant-associated prokaryotes.</title>
        <authorList>
            <person name="Whitman W."/>
        </authorList>
    </citation>
    <scope>NUCLEOTIDE SEQUENCE [LARGE SCALE GENOMIC DNA]</scope>
    <source>
        <strain evidence="9 10">M2T3</strain>
    </source>
</reference>
<dbReference type="SMART" id="SM00388">
    <property type="entry name" value="HisKA"/>
    <property type="match status" value="1"/>
</dbReference>
<dbReference type="PANTHER" id="PTHR43304">
    <property type="entry name" value="PHYTOCHROME-LIKE PROTEIN CPH1"/>
    <property type="match status" value="1"/>
</dbReference>
<gene>
    <name evidence="9" type="ORF">HDF25_001348</name>
</gene>